<keyword evidence="1" id="KW-1133">Transmembrane helix</keyword>
<reference evidence="3" key="1">
    <citation type="journal article" date="2019" name="Int. J. Syst. Evol. Microbiol.">
        <title>The Global Catalogue of Microorganisms (GCM) 10K type strain sequencing project: providing services to taxonomists for standard genome sequencing and annotation.</title>
        <authorList>
            <consortium name="The Broad Institute Genomics Platform"/>
            <consortium name="The Broad Institute Genome Sequencing Center for Infectious Disease"/>
            <person name="Wu L."/>
            <person name="Ma J."/>
        </authorList>
    </citation>
    <scope>NUCLEOTIDE SEQUENCE [LARGE SCALE GENOMIC DNA]</scope>
    <source>
        <strain evidence="3">CGMCC 1.16455</strain>
    </source>
</reference>
<name>A0ABW0FB62_9MICO</name>
<evidence type="ECO:0000313" key="2">
    <source>
        <dbReference type="EMBL" id="MFC5295939.1"/>
    </source>
</evidence>
<keyword evidence="3" id="KW-1185">Reference proteome</keyword>
<comment type="caution">
    <text evidence="2">The sequence shown here is derived from an EMBL/GenBank/DDBJ whole genome shotgun (WGS) entry which is preliminary data.</text>
</comment>
<protein>
    <submittedName>
        <fullName evidence="2">Uncharacterized protein</fullName>
    </submittedName>
</protein>
<gene>
    <name evidence="2" type="ORF">ACFPK8_00240</name>
</gene>
<dbReference type="RefSeq" id="WP_193116108.1">
    <property type="nucleotide sequence ID" value="NZ_BAAAIR010000017.1"/>
</dbReference>
<proteinExistence type="predicted"/>
<accession>A0ABW0FB62</accession>
<dbReference type="Proteomes" id="UP001595937">
    <property type="component" value="Unassembled WGS sequence"/>
</dbReference>
<keyword evidence="1" id="KW-0472">Membrane</keyword>
<organism evidence="2 3">
    <name type="scientific">Brachybacterium tyrofermentans</name>
    <dbReference type="NCBI Taxonomy" id="47848"/>
    <lineage>
        <taxon>Bacteria</taxon>
        <taxon>Bacillati</taxon>
        <taxon>Actinomycetota</taxon>
        <taxon>Actinomycetes</taxon>
        <taxon>Micrococcales</taxon>
        <taxon>Dermabacteraceae</taxon>
        <taxon>Brachybacterium</taxon>
    </lineage>
</organism>
<dbReference type="GeneID" id="303296304"/>
<keyword evidence="1" id="KW-0812">Transmembrane</keyword>
<feature type="transmembrane region" description="Helical" evidence="1">
    <location>
        <begin position="38"/>
        <end position="69"/>
    </location>
</feature>
<sequence>MVLKVVTIGAIVLLLGLRLLRGRFGTRLLGVSRTVLNVIYLAALVLTGVLAGVFEQWVLLGVVVVLLVLSGIEEILRRSAPKNAPAERASTRRR</sequence>
<evidence type="ECO:0000256" key="1">
    <source>
        <dbReference type="SAM" id="Phobius"/>
    </source>
</evidence>
<evidence type="ECO:0000313" key="3">
    <source>
        <dbReference type="Proteomes" id="UP001595937"/>
    </source>
</evidence>
<dbReference type="EMBL" id="JBHSLN010000003">
    <property type="protein sequence ID" value="MFC5295939.1"/>
    <property type="molecule type" value="Genomic_DNA"/>
</dbReference>